<reference evidence="6 7" key="1">
    <citation type="journal article" date="2010" name="Cell Res.">
        <title>Complete genome sequence of the rifamycin SV-producing Amycolatopsis mediterranei U32 revealed its genetic characteristics in phylogeny and metabolism.</title>
        <authorList>
            <person name="Zhao W."/>
            <person name="Zhong Y."/>
            <person name="Yuan H."/>
            <person name="Wang J."/>
            <person name="Zheng H."/>
            <person name="Wang Y."/>
            <person name="Cen X."/>
            <person name="Xu F."/>
            <person name="Bai J."/>
            <person name="Han X."/>
            <person name="Lu G."/>
            <person name="Zhu Y."/>
            <person name="Shao Z."/>
            <person name="Yan H."/>
            <person name="Li C."/>
            <person name="Peng N."/>
            <person name="Zhang Z."/>
            <person name="Zhang Y."/>
            <person name="Lin W."/>
            <person name="Fan Y."/>
            <person name="Qin Z."/>
            <person name="Hu Y."/>
            <person name="Zhu B."/>
            <person name="Wang S."/>
            <person name="Ding X."/>
            <person name="Zhao G.P."/>
        </authorList>
    </citation>
    <scope>NUCLEOTIDE SEQUENCE [LARGE SCALE GENOMIC DNA]</scope>
    <source>
        <strain evidence="7">U-32</strain>
    </source>
</reference>
<keyword evidence="3" id="KW-0238">DNA-binding</keyword>
<dbReference type="InterPro" id="IPR000847">
    <property type="entry name" value="LysR_HTH_N"/>
</dbReference>
<dbReference type="PANTHER" id="PTHR30419">
    <property type="entry name" value="HTH-TYPE TRANSCRIPTIONAL REGULATOR YBHD"/>
    <property type="match status" value="1"/>
</dbReference>
<dbReference type="Proteomes" id="UP000000328">
    <property type="component" value="Chromosome"/>
</dbReference>
<dbReference type="PANTHER" id="PTHR30419:SF31">
    <property type="entry name" value="BLR3139 PROTEIN"/>
    <property type="match status" value="1"/>
</dbReference>
<dbReference type="GO" id="GO:0005829">
    <property type="term" value="C:cytosol"/>
    <property type="evidence" value="ECO:0007669"/>
    <property type="project" value="TreeGrafter"/>
</dbReference>
<evidence type="ECO:0000313" key="6">
    <source>
        <dbReference type="EMBL" id="ADJ45456.1"/>
    </source>
</evidence>
<evidence type="ECO:0000313" key="7">
    <source>
        <dbReference type="Proteomes" id="UP000000328"/>
    </source>
</evidence>
<dbReference type="HOGENOM" id="CLU_039613_6_4_11"/>
<dbReference type="SUPFAM" id="SSF53850">
    <property type="entry name" value="Periplasmic binding protein-like II"/>
    <property type="match status" value="1"/>
</dbReference>
<evidence type="ECO:0000256" key="3">
    <source>
        <dbReference type="ARBA" id="ARBA00023125"/>
    </source>
</evidence>
<sequence>MELRHLEHFLAVADAGSFTRAARALHVVQSGVSATVKALERELGSALFTRSRQEVTLTAAGQALLPKARETLDAAQAAKDAVDRTRGALHGTVTVGTLTAIDLVDLPELLAALRARHAGVTVRLRAAMAGSAGLAQHLRDGQLDVAFLALPAPSPADLDTRELATAPLTVYVPGSHPLAGKHRATLAQLAEFPFIDTPPGFGSRAVVDQAFTAAGVQREVTVEVANVGTVIDFVRAGLGIAFLGRPLVSDLTGLDTVQVADCDLRWQLTVATAATRRPSAATEAFLALLRERHPTSKTFSR</sequence>
<dbReference type="eggNOG" id="COG0583">
    <property type="taxonomic scope" value="Bacteria"/>
</dbReference>
<dbReference type="PRINTS" id="PR00039">
    <property type="entry name" value="HTHLYSR"/>
</dbReference>
<dbReference type="PROSITE" id="PS50931">
    <property type="entry name" value="HTH_LYSR"/>
    <property type="match status" value="1"/>
</dbReference>
<feature type="domain" description="HTH lysR-type" evidence="5">
    <location>
        <begin position="1"/>
        <end position="58"/>
    </location>
</feature>
<dbReference type="InterPro" id="IPR036390">
    <property type="entry name" value="WH_DNA-bd_sf"/>
</dbReference>
<dbReference type="Pfam" id="PF00126">
    <property type="entry name" value="HTH_1"/>
    <property type="match status" value="1"/>
</dbReference>
<dbReference type="InterPro" id="IPR005119">
    <property type="entry name" value="LysR_subst-bd"/>
</dbReference>
<dbReference type="PATRIC" id="fig|749927.5.peg.3798"/>
<dbReference type="KEGG" id="amd:AMED_3673"/>
<dbReference type="SUPFAM" id="SSF46785">
    <property type="entry name" value="Winged helix' DNA-binding domain"/>
    <property type="match status" value="1"/>
</dbReference>
<dbReference type="InterPro" id="IPR050950">
    <property type="entry name" value="HTH-type_LysR_regulators"/>
</dbReference>
<dbReference type="GO" id="GO:0003677">
    <property type="term" value="F:DNA binding"/>
    <property type="evidence" value="ECO:0007669"/>
    <property type="project" value="UniProtKB-KW"/>
</dbReference>
<dbReference type="RefSeq" id="WP_013225528.1">
    <property type="nucleotide sequence ID" value="NC_014318.1"/>
</dbReference>
<keyword evidence="2" id="KW-0805">Transcription regulation</keyword>
<dbReference type="GO" id="GO:0003700">
    <property type="term" value="F:DNA-binding transcription factor activity"/>
    <property type="evidence" value="ECO:0007669"/>
    <property type="project" value="InterPro"/>
</dbReference>
<dbReference type="Gene3D" id="3.40.190.290">
    <property type="match status" value="1"/>
</dbReference>
<evidence type="ECO:0000256" key="4">
    <source>
        <dbReference type="ARBA" id="ARBA00023163"/>
    </source>
</evidence>
<dbReference type="FunFam" id="1.10.10.10:FF:000001">
    <property type="entry name" value="LysR family transcriptional regulator"/>
    <property type="match status" value="1"/>
</dbReference>
<proteinExistence type="inferred from homology"/>
<dbReference type="GeneID" id="92871424"/>
<dbReference type="Pfam" id="PF03466">
    <property type="entry name" value="LysR_substrate"/>
    <property type="match status" value="1"/>
</dbReference>
<dbReference type="OrthoDB" id="3181812at2"/>
<keyword evidence="4" id="KW-0804">Transcription</keyword>
<evidence type="ECO:0000256" key="1">
    <source>
        <dbReference type="ARBA" id="ARBA00009437"/>
    </source>
</evidence>
<evidence type="ECO:0000256" key="2">
    <source>
        <dbReference type="ARBA" id="ARBA00023015"/>
    </source>
</evidence>
<dbReference type="Gene3D" id="1.10.10.10">
    <property type="entry name" value="Winged helix-like DNA-binding domain superfamily/Winged helix DNA-binding domain"/>
    <property type="match status" value="1"/>
</dbReference>
<evidence type="ECO:0000259" key="5">
    <source>
        <dbReference type="PROSITE" id="PS50931"/>
    </source>
</evidence>
<organism evidence="6 7">
    <name type="scientific">Amycolatopsis mediterranei (strain U-32)</name>
    <dbReference type="NCBI Taxonomy" id="749927"/>
    <lineage>
        <taxon>Bacteria</taxon>
        <taxon>Bacillati</taxon>
        <taxon>Actinomycetota</taxon>
        <taxon>Actinomycetes</taxon>
        <taxon>Pseudonocardiales</taxon>
        <taxon>Pseudonocardiaceae</taxon>
        <taxon>Amycolatopsis</taxon>
    </lineage>
</organism>
<accession>A0A0H3D462</accession>
<dbReference type="InterPro" id="IPR036388">
    <property type="entry name" value="WH-like_DNA-bd_sf"/>
</dbReference>
<dbReference type="AlphaFoldDB" id="A0A0H3D462"/>
<gene>
    <name evidence="6" type="ordered locus">AMED_3673</name>
</gene>
<dbReference type="EMBL" id="CP002000">
    <property type="protein sequence ID" value="ADJ45456.1"/>
    <property type="molecule type" value="Genomic_DNA"/>
</dbReference>
<name>A0A0H3D462_AMYMU</name>
<protein>
    <submittedName>
        <fullName evidence="6">LysR family transcriptional regulator</fullName>
    </submittedName>
</protein>
<comment type="similarity">
    <text evidence="1">Belongs to the LysR transcriptional regulatory family.</text>
</comment>